<keyword evidence="4 7" id="KW-0812">Transmembrane</keyword>
<feature type="transmembrane region" description="Helical" evidence="8">
    <location>
        <begin position="59"/>
        <end position="78"/>
    </location>
</feature>
<name>A0A923NIK0_9FIRM</name>
<dbReference type="InterPro" id="IPR045324">
    <property type="entry name" value="Small_multidrug_res"/>
</dbReference>
<comment type="subcellular location">
    <subcellularLocation>
        <location evidence="1 7">Cell membrane</location>
        <topology evidence="1 7">Multi-pass membrane protein</topology>
    </subcellularLocation>
</comment>
<keyword evidence="6 8" id="KW-0472">Membrane</keyword>
<feature type="transmembrane region" description="Helical" evidence="8">
    <location>
        <begin position="29"/>
        <end position="47"/>
    </location>
</feature>
<reference evidence="9" key="1">
    <citation type="submission" date="2020-08" db="EMBL/GenBank/DDBJ databases">
        <title>Genome public.</title>
        <authorList>
            <person name="Liu C."/>
            <person name="Sun Q."/>
        </authorList>
    </citation>
    <scope>NUCLEOTIDE SEQUENCE</scope>
    <source>
        <strain evidence="9">BX12</strain>
    </source>
</reference>
<evidence type="ECO:0000256" key="7">
    <source>
        <dbReference type="RuleBase" id="RU003942"/>
    </source>
</evidence>
<evidence type="ECO:0000256" key="6">
    <source>
        <dbReference type="ARBA" id="ARBA00023136"/>
    </source>
</evidence>
<dbReference type="FunFam" id="1.10.3730.20:FF:000001">
    <property type="entry name" value="Quaternary ammonium compound resistance transporter SugE"/>
    <property type="match status" value="1"/>
</dbReference>
<dbReference type="RefSeq" id="WP_187302805.1">
    <property type="nucleotide sequence ID" value="NZ_CBCTON010000007.1"/>
</dbReference>
<dbReference type="EMBL" id="JACRYT010000006">
    <property type="protein sequence ID" value="MBC6679698.1"/>
    <property type="molecule type" value="Genomic_DNA"/>
</dbReference>
<keyword evidence="2" id="KW-0813">Transport</keyword>
<evidence type="ECO:0000313" key="9">
    <source>
        <dbReference type="EMBL" id="MBC6679698.1"/>
    </source>
</evidence>
<dbReference type="Pfam" id="PF00893">
    <property type="entry name" value="Multi_Drug_Res"/>
    <property type="match status" value="1"/>
</dbReference>
<dbReference type="InterPro" id="IPR000390">
    <property type="entry name" value="Small_drug/metabolite_transptr"/>
</dbReference>
<organism evidence="9 10">
    <name type="scientific">Zhenpiania hominis</name>
    <dbReference type="NCBI Taxonomy" id="2763644"/>
    <lineage>
        <taxon>Bacteria</taxon>
        <taxon>Bacillati</taxon>
        <taxon>Bacillota</taxon>
        <taxon>Clostridia</taxon>
        <taxon>Peptostreptococcales</taxon>
        <taxon>Anaerovoracaceae</taxon>
        <taxon>Zhenpiania</taxon>
    </lineage>
</organism>
<comment type="caution">
    <text evidence="9">The sequence shown here is derived from an EMBL/GenBank/DDBJ whole genome shotgun (WGS) entry which is preliminary data.</text>
</comment>
<dbReference type="InterPro" id="IPR037185">
    <property type="entry name" value="EmrE-like"/>
</dbReference>
<gene>
    <name evidence="9" type="ORF">H9L42_07645</name>
</gene>
<keyword evidence="5 8" id="KW-1133">Transmembrane helix</keyword>
<proteinExistence type="inferred from homology"/>
<dbReference type="GO" id="GO:0022857">
    <property type="term" value="F:transmembrane transporter activity"/>
    <property type="evidence" value="ECO:0007669"/>
    <property type="project" value="InterPro"/>
</dbReference>
<comment type="similarity">
    <text evidence="7">Belongs to the drug/metabolite transporter (DMT) superfamily. Small multidrug resistance (SMR) (TC 2.A.7.1) family.</text>
</comment>
<evidence type="ECO:0000256" key="2">
    <source>
        <dbReference type="ARBA" id="ARBA00022448"/>
    </source>
</evidence>
<dbReference type="Gene3D" id="1.10.3730.20">
    <property type="match status" value="1"/>
</dbReference>
<evidence type="ECO:0000256" key="1">
    <source>
        <dbReference type="ARBA" id="ARBA00004651"/>
    </source>
</evidence>
<evidence type="ECO:0000256" key="4">
    <source>
        <dbReference type="ARBA" id="ARBA00022692"/>
    </source>
</evidence>
<keyword evidence="3" id="KW-1003">Cell membrane</keyword>
<evidence type="ECO:0000313" key="10">
    <source>
        <dbReference type="Proteomes" id="UP000602647"/>
    </source>
</evidence>
<evidence type="ECO:0000256" key="3">
    <source>
        <dbReference type="ARBA" id="ARBA00022475"/>
    </source>
</evidence>
<dbReference type="SUPFAM" id="SSF103481">
    <property type="entry name" value="Multidrug resistance efflux transporter EmrE"/>
    <property type="match status" value="1"/>
</dbReference>
<evidence type="ECO:0000256" key="8">
    <source>
        <dbReference type="SAM" id="Phobius"/>
    </source>
</evidence>
<dbReference type="AlphaFoldDB" id="A0A923NIK0"/>
<dbReference type="GO" id="GO:0005886">
    <property type="term" value="C:plasma membrane"/>
    <property type="evidence" value="ECO:0007669"/>
    <property type="project" value="UniProtKB-SubCell"/>
</dbReference>
<protein>
    <submittedName>
        <fullName evidence="9">Multidrug efflux SMR transporter</fullName>
    </submittedName>
</protein>
<dbReference type="PANTHER" id="PTHR30561:SF1">
    <property type="entry name" value="MULTIDRUG TRANSPORTER EMRE"/>
    <property type="match status" value="1"/>
</dbReference>
<dbReference type="PANTHER" id="PTHR30561">
    <property type="entry name" value="SMR FAMILY PROTON-DEPENDENT DRUG EFFLUX TRANSPORTER SUGE"/>
    <property type="match status" value="1"/>
</dbReference>
<feature type="transmembrane region" description="Helical" evidence="8">
    <location>
        <begin position="84"/>
        <end position="103"/>
    </location>
</feature>
<evidence type="ECO:0000256" key="5">
    <source>
        <dbReference type="ARBA" id="ARBA00022989"/>
    </source>
</evidence>
<sequence>MYNLYLAIAIAGELLGTSFIKATEGFTKLWPSVITILSYAICFYSFAKALEHINLSFAYALWSGLGIVVSTLISVFVFKEGITPGAVVGIVLILAGVVILNIFGTSH</sequence>
<keyword evidence="10" id="KW-1185">Reference proteome</keyword>
<dbReference type="Proteomes" id="UP000602647">
    <property type="component" value="Unassembled WGS sequence"/>
</dbReference>
<accession>A0A923NIK0</accession>